<dbReference type="Gene3D" id="3.40.50.2300">
    <property type="match status" value="2"/>
</dbReference>
<dbReference type="Proteomes" id="UP000236449">
    <property type="component" value="Unassembled WGS sequence"/>
</dbReference>
<dbReference type="PROSITE" id="PS50943">
    <property type="entry name" value="HTH_CROC1"/>
    <property type="match status" value="1"/>
</dbReference>
<dbReference type="InterPro" id="IPR000843">
    <property type="entry name" value="HTH_LacI"/>
</dbReference>
<dbReference type="Pfam" id="PF00356">
    <property type="entry name" value="LacI"/>
    <property type="match status" value="1"/>
</dbReference>
<feature type="domain" description="HTH cro/C1-type" evidence="5">
    <location>
        <begin position="3"/>
        <end position="46"/>
    </location>
</feature>
<keyword evidence="2" id="KW-0238">DNA-binding</keyword>
<dbReference type="SMART" id="SM00354">
    <property type="entry name" value="HTH_LACI"/>
    <property type="match status" value="1"/>
</dbReference>
<evidence type="ECO:0000256" key="3">
    <source>
        <dbReference type="ARBA" id="ARBA00023163"/>
    </source>
</evidence>
<dbReference type="GO" id="GO:0000976">
    <property type="term" value="F:transcription cis-regulatory region binding"/>
    <property type="evidence" value="ECO:0007669"/>
    <property type="project" value="TreeGrafter"/>
</dbReference>
<dbReference type="PANTHER" id="PTHR30146:SF109">
    <property type="entry name" value="HTH-TYPE TRANSCRIPTIONAL REGULATOR GALS"/>
    <property type="match status" value="1"/>
</dbReference>
<dbReference type="RefSeq" id="WP_102965972.1">
    <property type="nucleotide sequence ID" value="NZ_POSK01000004.1"/>
</dbReference>
<protein>
    <submittedName>
        <fullName evidence="6">Transcriptional regulator</fullName>
    </submittedName>
</protein>
<dbReference type="PANTHER" id="PTHR30146">
    <property type="entry name" value="LACI-RELATED TRANSCRIPTIONAL REPRESSOR"/>
    <property type="match status" value="1"/>
</dbReference>
<dbReference type="Pfam" id="PF13377">
    <property type="entry name" value="Peripla_BP_3"/>
    <property type="match status" value="1"/>
</dbReference>
<evidence type="ECO:0000259" key="4">
    <source>
        <dbReference type="PROSITE" id="PS50932"/>
    </source>
</evidence>
<evidence type="ECO:0000256" key="1">
    <source>
        <dbReference type="ARBA" id="ARBA00023015"/>
    </source>
</evidence>
<dbReference type="OrthoDB" id="6619319at2"/>
<dbReference type="SUPFAM" id="SSF47413">
    <property type="entry name" value="lambda repressor-like DNA-binding domains"/>
    <property type="match status" value="1"/>
</dbReference>
<evidence type="ECO:0000256" key="2">
    <source>
        <dbReference type="ARBA" id="ARBA00023125"/>
    </source>
</evidence>
<evidence type="ECO:0000313" key="7">
    <source>
        <dbReference type="Proteomes" id="UP000236449"/>
    </source>
</evidence>
<dbReference type="EMBL" id="POSK01000004">
    <property type="protein sequence ID" value="PNI05359.1"/>
    <property type="molecule type" value="Genomic_DNA"/>
</dbReference>
<dbReference type="InterPro" id="IPR001387">
    <property type="entry name" value="Cro/C1-type_HTH"/>
</dbReference>
<dbReference type="InterPro" id="IPR028082">
    <property type="entry name" value="Peripla_BP_I"/>
</dbReference>
<keyword evidence="3" id="KW-0804">Transcription</keyword>
<dbReference type="InterPro" id="IPR046335">
    <property type="entry name" value="LacI/GalR-like_sensor"/>
</dbReference>
<evidence type="ECO:0000259" key="5">
    <source>
        <dbReference type="PROSITE" id="PS50943"/>
    </source>
</evidence>
<dbReference type="GO" id="GO:0003700">
    <property type="term" value="F:DNA-binding transcription factor activity"/>
    <property type="evidence" value="ECO:0007669"/>
    <property type="project" value="TreeGrafter"/>
</dbReference>
<dbReference type="SUPFAM" id="SSF53822">
    <property type="entry name" value="Periplasmic binding protein-like I"/>
    <property type="match status" value="1"/>
</dbReference>
<accession>A0A2J8I4C1</accession>
<sequence>MATIKDVAKLAGVGVGTVSRHLSGNASVSPKAAKKIAAAMAELNYRPNSMARSLSSKRSDIVGLWVPSFSGSFHRKMLQTIERELRKRDKHIILANAEDAQNDEERIKCLDYLIERDCDGILMSCPELSVIQLAKIEARYPKVVFINRDIEELIDKTFCANHYQGGRLAAEHLIELGHTEIAIVTGRMNAQDAISRHQGFIDRLAESDIEVKPELIESGGYSFELGRAATQRLIDKGIPFTALFCGNDNSAMAAISTLNEQGIVVGKQVSVIGYDDIDLAEYASPSLTSVRIPLEEISINACHQILNLCYGESLPIKTRFEPTLSIRNSTHSVKQLKTK</sequence>
<proteinExistence type="predicted"/>
<evidence type="ECO:0000313" key="6">
    <source>
        <dbReference type="EMBL" id="PNI05359.1"/>
    </source>
</evidence>
<gene>
    <name evidence="6" type="ORF">C1N32_08225</name>
</gene>
<dbReference type="Gene3D" id="1.10.260.40">
    <property type="entry name" value="lambda repressor-like DNA-binding domains"/>
    <property type="match status" value="1"/>
</dbReference>
<dbReference type="AlphaFoldDB" id="A0A2J8I4C1"/>
<comment type="caution">
    <text evidence="6">The sequence shown here is derived from an EMBL/GenBank/DDBJ whole genome shotgun (WGS) entry which is preliminary data.</text>
</comment>
<keyword evidence="1" id="KW-0805">Transcription regulation</keyword>
<dbReference type="CDD" id="cd01392">
    <property type="entry name" value="HTH_LacI"/>
    <property type="match status" value="1"/>
</dbReference>
<feature type="domain" description="HTH lacI-type" evidence="4">
    <location>
        <begin position="2"/>
        <end position="56"/>
    </location>
</feature>
<dbReference type="CDD" id="cd06270">
    <property type="entry name" value="PBP1_GalS-like"/>
    <property type="match status" value="1"/>
</dbReference>
<organism evidence="6 7">
    <name type="scientific">Vibrio diazotrophicus</name>
    <dbReference type="NCBI Taxonomy" id="685"/>
    <lineage>
        <taxon>Bacteria</taxon>
        <taxon>Pseudomonadati</taxon>
        <taxon>Pseudomonadota</taxon>
        <taxon>Gammaproteobacteria</taxon>
        <taxon>Vibrionales</taxon>
        <taxon>Vibrionaceae</taxon>
        <taxon>Vibrio</taxon>
    </lineage>
</organism>
<dbReference type="PROSITE" id="PS50932">
    <property type="entry name" value="HTH_LACI_2"/>
    <property type="match status" value="1"/>
</dbReference>
<name>A0A2J8I4C1_VIBDI</name>
<dbReference type="InterPro" id="IPR010982">
    <property type="entry name" value="Lambda_DNA-bd_dom_sf"/>
</dbReference>
<reference evidence="6 7" key="1">
    <citation type="submission" date="2018-01" db="EMBL/GenBank/DDBJ databases">
        <title>Draft genome sequences of six Vibrio diazotrophicus strains isolated from deep-sea sediments of the Baltic Sea.</title>
        <authorList>
            <person name="Castillo D."/>
            <person name="Vandieken V."/>
            <person name="Chiang O."/>
            <person name="Middelboe M."/>
        </authorList>
    </citation>
    <scope>NUCLEOTIDE SEQUENCE [LARGE SCALE GENOMIC DNA]</scope>
    <source>
        <strain evidence="6 7">60.27F</strain>
    </source>
</reference>